<dbReference type="EnsemblPlants" id="LPERR05G04490.1">
    <property type="protein sequence ID" value="LPERR05G04490.1"/>
    <property type="gene ID" value="LPERR05G04490"/>
</dbReference>
<keyword evidence="2" id="KW-1185">Reference proteome</keyword>
<reference evidence="1" key="3">
    <citation type="submission" date="2015-04" db="UniProtKB">
        <authorList>
            <consortium name="EnsemblPlants"/>
        </authorList>
    </citation>
    <scope>IDENTIFICATION</scope>
</reference>
<evidence type="ECO:0000313" key="1">
    <source>
        <dbReference type="EnsemblPlants" id="LPERR05G04490.1"/>
    </source>
</evidence>
<proteinExistence type="predicted"/>
<dbReference type="AlphaFoldDB" id="A0A0D9WDD1"/>
<reference evidence="1 2" key="1">
    <citation type="submission" date="2012-08" db="EMBL/GenBank/DDBJ databases">
        <title>Oryza genome evolution.</title>
        <authorList>
            <person name="Wing R.A."/>
        </authorList>
    </citation>
    <scope>NUCLEOTIDE SEQUENCE</scope>
</reference>
<protein>
    <submittedName>
        <fullName evidence="1">Uncharacterized protein</fullName>
    </submittedName>
</protein>
<dbReference type="HOGENOM" id="CLU_2030063_0_0_1"/>
<sequence>MGWHHEILTAPLGYKDNPYNPQTEEELARLTFDLELAHREARLQRAARDGAPMASRRGGVASSAWGCSLLPELELMQSAGRWKIQIGRGRTSGARSRVYLALGNGTEASSGEAVSGKLQKYR</sequence>
<organism evidence="1 2">
    <name type="scientific">Leersia perrieri</name>
    <dbReference type="NCBI Taxonomy" id="77586"/>
    <lineage>
        <taxon>Eukaryota</taxon>
        <taxon>Viridiplantae</taxon>
        <taxon>Streptophyta</taxon>
        <taxon>Embryophyta</taxon>
        <taxon>Tracheophyta</taxon>
        <taxon>Spermatophyta</taxon>
        <taxon>Magnoliopsida</taxon>
        <taxon>Liliopsida</taxon>
        <taxon>Poales</taxon>
        <taxon>Poaceae</taxon>
        <taxon>BOP clade</taxon>
        <taxon>Oryzoideae</taxon>
        <taxon>Oryzeae</taxon>
        <taxon>Oryzinae</taxon>
        <taxon>Leersia</taxon>
    </lineage>
</organism>
<name>A0A0D9WDD1_9ORYZ</name>
<dbReference type="Gramene" id="LPERR05G04490.1">
    <property type="protein sequence ID" value="LPERR05G04490.1"/>
    <property type="gene ID" value="LPERR05G04490"/>
</dbReference>
<evidence type="ECO:0000313" key="2">
    <source>
        <dbReference type="Proteomes" id="UP000032180"/>
    </source>
</evidence>
<dbReference type="Proteomes" id="UP000032180">
    <property type="component" value="Chromosome 5"/>
</dbReference>
<accession>A0A0D9WDD1</accession>
<reference evidence="2" key="2">
    <citation type="submission" date="2013-12" db="EMBL/GenBank/DDBJ databases">
        <authorList>
            <person name="Yu Y."/>
            <person name="Lee S."/>
            <person name="de Baynast K."/>
            <person name="Wissotski M."/>
            <person name="Liu L."/>
            <person name="Talag J."/>
            <person name="Goicoechea J."/>
            <person name="Angelova A."/>
            <person name="Jetty R."/>
            <person name="Kudrna D."/>
            <person name="Golser W."/>
            <person name="Rivera L."/>
            <person name="Zhang J."/>
            <person name="Wing R."/>
        </authorList>
    </citation>
    <scope>NUCLEOTIDE SEQUENCE</scope>
</reference>